<evidence type="ECO:0000313" key="2">
    <source>
        <dbReference type="EMBL" id="AVR47221.1"/>
    </source>
</evidence>
<dbReference type="InterPro" id="IPR027417">
    <property type="entry name" value="P-loop_NTPase"/>
</dbReference>
<dbReference type="KEGG" id="grs:C7S20_19280"/>
<organism evidence="2 3">
    <name type="scientific">Christiangramia fulva</name>
    <dbReference type="NCBI Taxonomy" id="2126553"/>
    <lineage>
        <taxon>Bacteria</taxon>
        <taxon>Pseudomonadati</taxon>
        <taxon>Bacteroidota</taxon>
        <taxon>Flavobacteriia</taxon>
        <taxon>Flavobacteriales</taxon>
        <taxon>Flavobacteriaceae</taxon>
        <taxon>Christiangramia</taxon>
    </lineage>
</organism>
<protein>
    <submittedName>
        <fullName evidence="2">Uncharacterized protein</fullName>
    </submittedName>
</protein>
<dbReference type="OrthoDB" id="1698838at2"/>
<keyword evidence="1" id="KW-0175">Coiled coil</keyword>
<gene>
    <name evidence="2" type="ORF">C7S20_19280</name>
</gene>
<dbReference type="RefSeq" id="WP_107013987.1">
    <property type="nucleotide sequence ID" value="NZ_CP028136.1"/>
</dbReference>
<dbReference type="AlphaFoldDB" id="A0A2R3ZAD2"/>
<name>A0A2R3ZAD2_9FLAO</name>
<feature type="coiled-coil region" evidence="1">
    <location>
        <begin position="405"/>
        <end position="464"/>
    </location>
</feature>
<dbReference type="PANTHER" id="PTHR32114">
    <property type="entry name" value="ABC TRANSPORTER ABCH.3"/>
    <property type="match status" value="1"/>
</dbReference>
<evidence type="ECO:0000256" key="1">
    <source>
        <dbReference type="SAM" id="Coils"/>
    </source>
</evidence>
<dbReference type="Pfam" id="PF13555">
    <property type="entry name" value="AAA_29"/>
    <property type="match status" value="1"/>
</dbReference>
<dbReference type="Gene3D" id="3.40.50.300">
    <property type="entry name" value="P-loop containing nucleotide triphosphate hydrolases"/>
    <property type="match status" value="1"/>
</dbReference>
<dbReference type="EMBL" id="CP028136">
    <property type="protein sequence ID" value="AVR47221.1"/>
    <property type="molecule type" value="Genomic_DNA"/>
</dbReference>
<feature type="coiled-coil region" evidence="1">
    <location>
        <begin position="193"/>
        <end position="300"/>
    </location>
</feature>
<feature type="coiled-coil region" evidence="1">
    <location>
        <begin position="488"/>
        <end position="545"/>
    </location>
</feature>
<reference evidence="3" key="1">
    <citation type="submission" date="2018-03" db="EMBL/GenBank/DDBJ databases">
        <title>Gramella fulva sp. nov., isolated from a dry surface of tidal flat.</title>
        <authorList>
            <person name="Hwang S.H."/>
            <person name="Hwang W.M."/>
            <person name="Kang K."/>
            <person name="Ahn T.-Y."/>
        </authorList>
    </citation>
    <scope>NUCLEOTIDE SEQUENCE [LARGE SCALE GENOMIC DNA]</scope>
    <source>
        <strain evidence="3">SH35</strain>
    </source>
</reference>
<evidence type="ECO:0000313" key="3">
    <source>
        <dbReference type="Proteomes" id="UP000241507"/>
    </source>
</evidence>
<keyword evidence="3" id="KW-1185">Reference proteome</keyword>
<dbReference type="SUPFAM" id="SSF52540">
    <property type="entry name" value="P-loop containing nucleoside triphosphate hydrolases"/>
    <property type="match status" value="1"/>
</dbReference>
<accession>A0A2R3ZAD2</accession>
<dbReference type="Proteomes" id="UP000241507">
    <property type="component" value="Chromosome"/>
</dbReference>
<sequence length="664" mass="77482">MKKTIILQQLRLLNFKGIRSLTLEFEGTTNIYGKNGTGKSTIEDAWNWLLFGKDSQGRTTFEIKTLDKYNNVIPKIEHEVEGLLLINDKPVTLRRVLREKWNKPRGQAEAVFNGNETLFYWNDVPMQAGEYSKKIQEIMDEGVFKLITNPMAFDGLKWQDRRQVLIEMCGDVQDEDIAAEHPEYASLAETLNTKSLEEHRREMAARRKKLRDDLKMIPTRIDEVEKSKPEPLDFEQLEKDKASKEFEIKKIEDQIEDKSKVLEAYFERKNEHVRKVHQKKSEAENLKSDIERNLKNQNTIDTTELDRLTTRLKFKEIDLKENRSGMDNLLQKQKSIASEREDLRNRWHELNEKELVLNEEEFKCPTCQRAFEAEDIEQKKAEMKENFFNNKQQKLEAINESGKALKKQYEENEKLLQQSEEFEEDIKAEIGVIKTNIEKEEKRIAELKENANSFDLEAELQKHEGYQKLVAEIKALEAEEPKEETVDTAELKQKKNSLKNELDEIKEKLSHKSAIESANNRIKELEEQETNLSKQLLEVEQKEFEAESFVKLKIETLERKINANFKFVNFKMFDQQINGGIQEVCEALIDGVPFSNANTASRVNAGLDIINSLCKFYRVNAPIFIDNRESVINLIDTDSQIINLIVSRKDEKLRVESVELENVA</sequence>
<proteinExistence type="predicted"/>
<dbReference type="PANTHER" id="PTHR32114:SF2">
    <property type="entry name" value="ABC TRANSPORTER ABCH.3"/>
    <property type="match status" value="1"/>
</dbReference>